<dbReference type="AlphaFoldDB" id="A0A8I2AE81"/>
<dbReference type="Proteomes" id="UP000674270">
    <property type="component" value="Unassembled WGS sequence"/>
</dbReference>
<dbReference type="EMBL" id="JAGKLY010000003">
    <property type="protein sequence ID" value="MBQ0268513.1"/>
    <property type="molecule type" value="Genomic_DNA"/>
</dbReference>
<comment type="caution">
    <text evidence="1">The sequence shown here is derived from an EMBL/GenBank/DDBJ whole genome shotgun (WGS) entry which is preliminary data.</text>
</comment>
<dbReference type="Pfam" id="PF26207">
    <property type="entry name" value="Phage_phiTE_015"/>
    <property type="match status" value="1"/>
</dbReference>
<reference evidence="1" key="1">
    <citation type="submission" date="2021-03" db="EMBL/GenBank/DDBJ databases">
        <authorList>
            <person name="Stanton E."/>
        </authorList>
    </citation>
    <scope>NUCLEOTIDE SEQUENCE</scope>
    <source>
        <strain evidence="1">2020EL-00113</strain>
    </source>
</reference>
<organism evidence="1 2">
    <name type="scientific">Providencia huaxiensis</name>
    <dbReference type="NCBI Taxonomy" id="2027290"/>
    <lineage>
        <taxon>Bacteria</taxon>
        <taxon>Pseudomonadati</taxon>
        <taxon>Pseudomonadota</taxon>
        <taxon>Gammaproteobacteria</taxon>
        <taxon>Enterobacterales</taxon>
        <taxon>Morganellaceae</taxon>
        <taxon>Providencia</taxon>
    </lineage>
</organism>
<proteinExistence type="predicted"/>
<gene>
    <name evidence="1" type="ORF">J7T18_09410</name>
</gene>
<dbReference type="RefSeq" id="WP_210848375.1">
    <property type="nucleotide sequence ID" value="NZ_JAGKLY010000003.1"/>
</dbReference>
<sequence>MDKSRQQFEDTIKKLSDPSEFESKLKRANNGLNYADRDVDLMWISWQASRESLEVELPDKYTLEYMQDDLSDSECDFFKCKDVENMLNINGVKIKNE</sequence>
<accession>A0A8I2AE81</accession>
<evidence type="ECO:0000313" key="2">
    <source>
        <dbReference type="Proteomes" id="UP000674270"/>
    </source>
</evidence>
<dbReference type="InterPro" id="IPR058601">
    <property type="entry name" value="Phage_phiTE_015-like"/>
</dbReference>
<name>A0A8I2AE81_9GAMM</name>
<protein>
    <submittedName>
        <fullName evidence="1">Uncharacterized protein</fullName>
    </submittedName>
</protein>
<evidence type="ECO:0000313" key="1">
    <source>
        <dbReference type="EMBL" id="MBQ0268513.1"/>
    </source>
</evidence>